<dbReference type="Pfam" id="PF06429">
    <property type="entry name" value="Flg_bbr_C"/>
    <property type="match status" value="1"/>
</dbReference>
<dbReference type="InterPro" id="IPR037058">
    <property type="entry name" value="Falgellar_hook_FlgE_sf"/>
</dbReference>
<protein>
    <recommendedName>
        <fullName evidence="3 5">Flagellar hook protein FlgE</fullName>
    </recommendedName>
</protein>
<dbReference type="InterPro" id="IPR010810">
    <property type="entry name" value="Flagellin_hook_IN_motif"/>
</dbReference>
<evidence type="ECO:0000256" key="3">
    <source>
        <dbReference type="ARBA" id="ARBA00019015"/>
    </source>
</evidence>
<dbReference type="SUPFAM" id="SSF117143">
    <property type="entry name" value="Flagellar hook protein flgE"/>
    <property type="match status" value="2"/>
</dbReference>
<feature type="domain" description="Flagellar basal-body/hook protein C-terminal" evidence="8">
    <location>
        <begin position="865"/>
        <end position="910"/>
    </location>
</feature>
<dbReference type="PANTHER" id="PTHR30435">
    <property type="entry name" value="FLAGELLAR PROTEIN"/>
    <property type="match status" value="1"/>
</dbReference>
<evidence type="ECO:0000256" key="1">
    <source>
        <dbReference type="ARBA" id="ARBA00004117"/>
    </source>
</evidence>
<evidence type="ECO:0000259" key="10">
    <source>
        <dbReference type="Pfam" id="PF22692"/>
    </source>
</evidence>
<comment type="similarity">
    <text evidence="2 6">Belongs to the flagella basal body rod proteins family.</text>
</comment>
<dbReference type="PANTHER" id="PTHR30435:SF19">
    <property type="entry name" value="FLAGELLAR BASAL-BODY ROD PROTEIN FLGG"/>
    <property type="match status" value="1"/>
</dbReference>
<dbReference type="InterPro" id="IPR053967">
    <property type="entry name" value="LlgE_F_G-like_D1"/>
</dbReference>
<evidence type="ECO:0000313" key="11">
    <source>
        <dbReference type="EMBL" id="QEH08001.1"/>
    </source>
</evidence>
<evidence type="ECO:0000256" key="4">
    <source>
        <dbReference type="ARBA" id="ARBA00023143"/>
    </source>
</evidence>
<dbReference type="Pfam" id="PF07196">
    <property type="entry name" value="Flagellin_IN"/>
    <property type="match status" value="1"/>
</dbReference>
<evidence type="ECO:0000256" key="5">
    <source>
        <dbReference type="NCBIfam" id="TIGR02489"/>
    </source>
</evidence>
<sequence>MMRGLWAGVTGLQAHQVAMDTEANNIANVNTTGYKYSRANFATLLSQTTSIATSPTGTLGGQNATQIGLGTTIATVTKIFSQGSIETTDKTTDLAISGSGFFVVSPDAGTTYKYTRNGDFEFDADGNFVDGNGYIVQGWLKDEDTGLIDTTSPITNITIAPGLTTPASATTKVTVKATLDSGTSVGTNKTSIYSLDSNSGWVDTNGDGVRQTTEIHNEDDTGDNIFDTDSDLIERGVDFSVLFDSDGEALGVTEGQGMWVSYATAKTSFNITADTSGTTTINMTINGTTISGSISSSDDDDVAAYIASLINAQKASTGVEATVSSGNKITLSNDNSTGTTDATKNIKLVQGSTNSAVGITDTEVNTAYQYTYTSSASSSNPSYDDSIARTFTTTEDLRDAMQTDARLYVDYTGDGTADLNDGASVSVNTSGQFVISNPTGDAFNTDDGDYIETEIVTEVKFNELLESSSLTLPEDSVLPAGDYIFTTDVTINGTTYAAGATHTFATAITLDSAVTIPQGTTADFIPAVTTIALLAGTNTAQATFTETSLNYALTNKDITLSSGSILPAGDYTFSSAVTINGVTYAAGTHTLSATTLSSDLTIPIGSSAAFASTSSTVTPGGDFGLYLTVTNLTNATNSVSANSDLTAIFSALQGTLSSGSTTRTSGDLYMASLSSTTDIYDSLGSKHTLTINYVKTGTTSSGGTEWSMTISVPEPGELNSGVSPENIVTGTISFNSDGSLATYSPRTLNYTANNGSTANQAISLNMGTLGQFDGLKSLDNDSSTSSITQDGYAGGDLSGISVDETGTIIGSFSNGYSFALAQVAMATFTNESGLESDGGNCYIASTNSGTATVGQASTGTKGSIQSSALEMSNVDLSRSLTQLIVIQRGYQANSKTITTADEMLNTLLQLK</sequence>
<evidence type="ECO:0000256" key="6">
    <source>
        <dbReference type="RuleBase" id="RU362116"/>
    </source>
</evidence>
<dbReference type="NCBIfam" id="TIGR03506">
    <property type="entry name" value="FlgEFG_subfam"/>
    <property type="match status" value="2"/>
</dbReference>
<accession>A0ABX5Z5H3</accession>
<keyword evidence="4 6" id="KW-0975">Bacterial flagellum</keyword>
<keyword evidence="11" id="KW-0966">Cell projection</keyword>
<proteinExistence type="inferred from homology"/>
<keyword evidence="11" id="KW-0282">Flagellum</keyword>
<name>A0ABX5Z5H3_SULMU</name>
<dbReference type="RefSeq" id="WP_025346333.1">
    <property type="nucleotide sequence ID" value="NZ_CP042966.1"/>
</dbReference>
<keyword evidence="11" id="KW-0969">Cilium</keyword>
<dbReference type="EMBL" id="CP042966">
    <property type="protein sequence ID" value="QEH08001.1"/>
    <property type="molecule type" value="Genomic_DNA"/>
</dbReference>
<evidence type="ECO:0000259" key="7">
    <source>
        <dbReference type="Pfam" id="PF00460"/>
    </source>
</evidence>
<dbReference type="Gene3D" id="3.30.70.2120">
    <property type="match status" value="1"/>
</dbReference>
<evidence type="ECO:0000259" key="8">
    <source>
        <dbReference type="Pfam" id="PF06429"/>
    </source>
</evidence>
<keyword evidence="12" id="KW-1185">Reference proteome</keyword>
<dbReference type="InterPro" id="IPR020013">
    <property type="entry name" value="Flagellar_FlgE/F/G"/>
</dbReference>
<evidence type="ECO:0000259" key="9">
    <source>
        <dbReference type="Pfam" id="PF07559"/>
    </source>
</evidence>
<evidence type="ECO:0000256" key="2">
    <source>
        <dbReference type="ARBA" id="ARBA00009677"/>
    </source>
</evidence>
<dbReference type="InterPro" id="IPR012835">
    <property type="entry name" value="FlgE_epsilon"/>
</dbReference>
<dbReference type="Gene3D" id="2.60.98.20">
    <property type="entry name" value="Flagellar hook protein FlgE"/>
    <property type="match status" value="1"/>
</dbReference>
<evidence type="ECO:0000313" key="12">
    <source>
        <dbReference type="Proteomes" id="UP000323483"/>
    </source>
</evidence>
<comment type="subcellular location">
    <subcellularLocation>
        <location evidence="1 6">Bacterial flagellum basal body</location>
    </subcellularLocation>
</comment>
<dbReference type="Pfam" id="PF07559">
    <property type="entry name" value="FlgE_D2"/>
    <property type="match status" value="1"/>
</dbReference>
<reference evidence="11" key="1">
    <citation type="submission" date="2019-08" db="EMBL/GenBank/DDBJ databases">
        <title>Organohalide respiration in Sulfurospirillum species is regulated by a two-component system as unraveled by comparative genomics, and transcriptomics, and regulator binding studies.</title>
        <authorList>
            <person name="Goris T."/>
            <person name="Esken J."/>
            <person name="Gadkari J."/>
            <person name="Bischler T."/>
            <person name="Foerstner K."/>
            <person name="Sharma C.M."/>
            <person name="Diekert G."/>
            <person name="Schubert T."/>
        </authorList>
    </citation>
    <scope>NUCLEOTIDE SEQUENCE [LARGE SCALE GENOMIC DNA]</scope>
    <source>
        <strain evidence="11">N</strain>
    </source>
</reference>
<dbReference type="InterPro" id="IPR001444">
    <property type="entry name" value="Flag_bb_rod_N"/>
</dbReference>
<gene>
    <name evidence="11" type="ORF">SMN_3262</name>
</gene>
<feature type="domain" description="Flagellar basal body rod protein N-terminal" evidence="7">
    <location>
        <begin position="8"/>
        <end position="35"/>
    </location>
</feature>
<dbReference type="Pfam" id="PF22692">
    <property type="entry name" value="LlgE_F_G_D1"/>
    <property type="match status" value="1"/>
</dbReference>
<dbReference type="Pfam" id="PF00460">
    <property type="entry name" value="Flg_bb_rod"/>
    <property type="match status" value="1"/>
</dbReference>
<dbReference type="InterPro" id="IPR010930">
    <property type="entry name" value="Flg_bb/hook_C_dom"/>
</dbReference>
<dbReference type="InterPro" id="IPR011491">
    <property type="entry name" value="FlgE_D2"/>
</dbReference>
<dbReference type="InterPro" id="IPR037925">
    <property type="entry name" value="FlgE/F/G-like"/>
</dbReference>
<organism evidence="11 12">
    <name type="scientific">Sulfurospirillum multivorans</name>
    <name type="common">Dehalospirillum multivorans</name>
    <dbReference type="NCBI Taxonomy" id="66821"/>
    <lineage>
        <taxon>Bacteria</taxon>
        <taxon>Pseudomonadati</taxon>
        <taxon>Campylobacterota</taxon>
        <taxon>Epsilonproteobacteria</taxon>
        <taxon>Campylobacterales</taxon>
        <taxon>Sulfurospirillaceae</taxon>
        <taxon>Sulfurospirillum</taxon>
    </lineage>
</organism>
<feature type="domain" description="Flagellar hook protein FlgE/F/G-like D1" evidence="10">
    <location>
        <begin position="95"/>
        <end position="175"/>
    </location>
</feature>
<dbReference type="Pfam" id="PF21464">
    <property type="entry name" value="flgE_D3"/>
    <property type="match status" value="1"/>
</dbReference>
<dbReference type="NCBIfam" id="TIGR02489">
    <property type="entry name" value="flgE_epsilon"/>
    <property type="match status" value="1"/>
</dbReference>
<dbReference type="Proteomes" id="UP000323483">
    <property type="component" value="Chromosome"/>
</dbReference>
<feature type="domain" description="Flagellar hook protein FlgE D2" evidence="9">
    <location>
        <begin position="673"/>
        <end position="792"/>
    </location>
</feature>